<keyword evidence="4" id="KW-1185">Reference proteome</keyword>
<dbReference type="InterPro" id="IPR002104">
    <property type="entry name" value="Integrase_catalytic"/>
</dbReference>
<dbReference type="AlphaFoldDB" id="A0A6N7W9X5"/>
<feature type="domain" description="Tyr recombinase" evidence="2">
    <location>
        <begin position="1"/>
        <end position="93"/>
    </location>
</feature>
<dbReference type="GeneID" id="97114452"/>
<dbReference type="Proteomes" id="UP000436047">
    <property type="component" value="Unassembled WGS sequence"/>
</dbReference>
<dbReference type="EMBL" id="VUMI01000114">
    <property type="protein sequence ID" value="MSS92071.1"/>
    <property type="molecule type" value="Genomic_DNA"/>
</dbReference>
<evidence type="ECO:0000256" key="1">
    <source>
        <dbReference type="ARBA" id="ARBA00023172"/>
    </source>
</evidence>
<organism evidence="3 4">
    <name type="scientific">Eisenbergiella porci</name>
    <dbReference type="NCBI Taxonomy" id="2652274"/>
    <lineage>
        <taxon>Bacteria</taxon>
        <taxon>Bacillati</taxon>
        <taxon>Bacillota</taxon>
        <taxon>Clostridia</taxon>
        <taxon>Lachnospirales</taxon>
        <taxon>Lachnospiraceae</taxon>
        <taxon>Eisenbergiella</taxon>
    </lineage>
</organism>
<dbReference type="GO" id="GO:0015074">
    <property type="term" value="P:DNA integration"/>
    <property type="evidence" value="ECO:0007669"/>
    <property type="project" value="InterPro"/>
</dbReference>
<dbReference type="Pfam" id="PF00589">
    <property type="entry name" value="Phage_integrase"/>
    <property type="match status" value="1"/>
</dbReference>
<name>A0A6N7W9X5_9FIRM</name>
<gene>
    <name evidence="3" type="ORF">FYJ45_28865</name>
</gene>
<reference evidence="3 4" key="1">
    <citation type="submission" date="2019-08" db="EMBL/GenBank/DDBJ databases">
        <title>In-depth cultivation of the pig gut microbiome towards novel bacterial diversity and tailored functional studies.</title>
        <authorList>
            <person name="Wylensek D."/>
            <person name="Hitch T.C.A."/>
            <person name="Clavel T."/>
        </authorList>
    </citation>
    <scope>NUCLEOTIDE SEQUENCE [LARGE SCALE GENOMIC DNA]</scope>
    <source>
        <strain evidence="3 4">WCA-389-WT-23B</strain>
    </source>
</reference>
<keyword evidence="1" id="KW-0233">DNA recombination</keyword>
<protein>
    <submittedName>
        <fullName evidence="3">Tyrosine-type recombinase/integrase</fullName>
    </submittedName>
</protein>
<dbReference type="SUPFAM" id="SSF56349">
    <property type="entry name" value="DNA breaking-rejoining enzymes"/>
    <property type="match status" value="1"/>
</dbReference>
<dbReference type="PROSITE" id="PS51898">
    <property type="entry name" value="TYR_RECOMBINASE"/>
    <property type="match status" value="1"/>
</dbReference>
<dbReference type="InterPro" id="IPR011010">
    <property type="entry name" value="DNA_brk_join_enz"/>
</dbReference>
<dbReference type="Gene3D" id="1.10.443.10">
    <property type="entry name" value="Intergrase catalytic core"/>
    <property type="match status" value="1"/>
</dbReference>
<dbReference type="RefSeq" id="WP_408609548.1">
    <property type="nucleotide sequence ID" value="NZ_VUMI01000114.1"/>
</dbReference>
<dbReference type="GO" id="GO:0003677">
    <property type="term" value="F:DNA binding"/>
    <property type="evidence" value="ECO:0007669"/>
    <property type="project" value="InterPro"/>
</dbReference>
<evidence type="ECO:0000313" key="3">
    <source>
        <dbReference type="EMBL" id="MSS92071.1"/>
    </source>
</evidence>
<evidence type="ECO:0000259" key="2">
    <source>
        <dbReference type="PROSITE" id="PS51898"/>
    </source>
</evidence>
<dbReference type="GO" id="GO:0006310">
    <property type="term" value="P:DNA recombination"/>
    <property type="evidence" value="ECO:0007669"/>
    <property type="project" value="UniProtKB-KW"/>
</dbReference>
<comment type="caution">
    <text evidence="3">The sequence shown here is derived from an EMBL/GenBank/DDBJ whole genome shotgun (WGS) entry which is preliminary data.</text>
</comment>
<proteinExistence type="predicted"/>
<evidence type="ECO:0000313" key="4">
    <source>
        <dbReference type="Proteomes" id="UP000436047"/>
    </source>
</evidence>
<sequence>MSDRLFFPTQKPDSHICTQTVYNILKNQLAELGWQEKGFNCHSLRHGFGLHLYEAGTDIISIKEAMGHKSLSSTEVYLSLGIGNGRSVKSPYDLDR</sequence>
<accession>A0A6N7W9X5</accession>
<dbReference type="InterPro" id="IPR013762">
    <property type="entry name" value="Integrase-like_cat_sf"/>
</dbReference>